<name>F2NL12_MARHT</name>
<dbReference type="HOGENOM" id="CLU_193715_0_0_0"/>
<dbReference type="STRING" id="869210.Marky_0449"/>
<organism evidence="1 2">
    <name type="scientific">Marinithermus hydrothermalis (strain DSM 14884 / JCM 11576 / T1)</name>
    <dbReference type="NCBI Taxonomy" id="869210"/>
    <lineage>
        <taxon>Bacteria</taxon>
        <taxon>Thermotogati</taxon>
        <taxon>Deinococcota</taxon>
        <taxon>Deinococci</taxon>
        <taxon>Thermales</taxon>
        <taxon>Thermaceae</taxon>
        <taxon>Marinithermus</taxon>
    </lineage>
</organism>
<keyword evidence="2" id="KW-1185">Reference proteome</keyword>
<proteinExistence type="predicted"/>
<reference evidence="1 2" key="1">
    <citation type="journal article" date="2012" name="Stand. Genomic Sci.">
        <title>Complete genome sequence of the aerobic, heterotroph Marinithermus hydrothermalis type strain (T1(T)) from a deep-sea hydrothermal vent chimney.</title>
        <authorList>
            <person name="Copeland A."/>
            <person name="Gu W."/>
            <person name="Yasawong M."/>
            <person name="Lapidus A."/>
            <person name="Lucas S."/>
            <person name="Deshpande S."/>
            <person name="Pagani I."/>
            <person name="Tapia R."/>
            <person name="Cheng J.F."/>
            <person name="Goodwin L.A."/>
            <person name="Pitluck S."/>
            <person name="Liolios K."/>
            <person name="Ivanova N."/>
            <person name="Mavromatis K."/>
            <person name="Mikhailova N."/>
            <person name="Pati A."/>
            <person name="Chen A."/>
            <person name="Palaniappan K."/>
            <person name="Land M."/>
            <person name="Pan C."/>
            <person name="Brambilla E.M."/>
            <person name="Rohde M."/>
            <person name="Tindall B.J."/>
            <person name="Sikorski J."/>
            <person name="Goker M."/>
            <person name="Detter J.C."/>
            <person name="Bristow J."/>
            <person name="Eisen J.A."/>
            <person name="Markowitz V."/>
            <person name="Hugenholtz P."/>
            <person name="Kyrpides N.C."/>
            <person name="Klenk H.P."/>
            <person name="Woyke T."/>
        </authorList>
    </citation>
    <scope>NUCLEOTIDE SEQUENCE [LARGE SCALE GENOMIC DNA]</scope>
    <source>
        <strain evidence="2">DSM 14884 / JCM 11576 / T1</strain>
    </source>
</reference>
<dbReference type="EMBL" id="CP002630">
    <property type="protein sequence ID" value="AEB11201.1"/>
    <property type="molecule type" value="Genomic_DNA"/>
</dbReference>
<gene>
    <name evidence="1" type="ordered locus">Marky_0449</name>
</gene>
<dbReference type="eggNOG" id="ENOG5033KJC">
    <property type="taxonomic scope" value="Bacteria"/>
</dbReference>
<evidence type="ECO:0000313" key="1">
    <source>
        <dbReference type="EMBL" id="AEB11201.1"/>
    </source>
</evidence>
<dbReference type="Proteomes" id="UP000007030">
    <property type="component" value="Chromosome"/>
</dbReference>
<dbReference type="AlphaFoldDB" id="F2NL12"/>
<dbReference type="KEGG" id="mhd:Marky_0449"/>
<sequence>MLGVPETMKVLFVEGRDFEALARLARRYPYPYRLLAQPEEERYLLEVWGVGPDLVEEATRVEGVRAWTFELLEEAWCGDEEGR</sequence>
<accession>F2NL12</accession>
<protein>
    <submittedName>
        <fullName evidence="1">Uncharacterized protein</fullName>
    </submittedName>
</protein>
<evidence type="ECO:0000313" key="2">
    <source>
        <dbReference type="Proteomes" id="UP000007030"/>
    </source>
</evidence>